<protein>
    <submittedName>
        <fullName evidence="5">Periplasmic chaperone</fullName>
    </submittedName>
</protein>
<dbReference type="PANTHER" id="PTHR35089">
    <property type="entry name" value="CHAPERONE PROTEIN SKP"/>
    <property type="match status" value="1"/>
</dbReference>
<evidence type="ECO:0000313" key="5">
    <source>
        <dbReference type="EMBL" id="PRP90594.1"/>
    </source>
</evidence>
<gene>
    <name evidence="5" type="ORF">ENSA5_63970</name>
</gene>
<dbReference type="GO" id="GO:0051082">
    <property type="term" value="F:unfolded protein binding"/>
    <property type="evidence" value="ECO:0007669"/>
    <property type="project" value="InterPro"/>
</dbReference>
<organism evidence="5 6">
    <name type="scientific">Enhygromyxa salina</name>
    <dbReference type="NCBI Taxonomy" id="215803"/>
    <lineage>
        <taxon>Bacteria</taxon>
        <taxon>Pseudomonadati</taxon>
        <taxon>Myxococcota</taxon>
        <taxon>Polyangia</taxon>
        <taxon>Nannocystales</taxon>
        <taxon>Nannocystaceae</taxon>
        <taxon>Enhygromyxa</taxon>
    </lineage>
</organism>
<evidence type="ECO:0000256" key="4">
    <source>
        <dbReference type="SAM" id="SignalP"/>
    </source>
</evidence>
<feature type="coiled-coil region" evidence="3">
    <location>
        <begin position="115"/>
        <end position="142"/>
    </location>
</feature>
<keyword evidence="2 4" id="KW-0732">Signal</keyword>
<dbReference type="GO" id="GO:0005829">
    <property type="term" value="C:cytosol"/>
    <property type="evidence" value="ECO:0007669"/>
    <property type="project" value="TreeGrafter"/>
</dbReference>
<reference evidence="5 6" key="1">
    <citation type="submission" date="2018-03" db="EMBL/GenBank/DDBJ databases">
        <title>Draft Genome Sequences of the Obligatory Marine Myxobacteria Enhygromyxa salina SWB005.</title>
        <authorList>
            <person name="Poehlein A."/>
            <person name="Moghaddam J.A."/>
            <person name="Harms H."/>
            <person name="Alanjari M."/>
            <person name="Koenig G.M."/>
            <person name="Daniel R."/>
            <person name="Schaeberle T.F."/>
        </authorList>
    </citation>
    <scope>NUCLEOTIDE SEQUENCE [LARGE SCALE GENOMIC DNA]</scope>
    <source>
        <strain evidence="5 6">SWB005</strain>
    </source>
</reference>
<evidence type="ECO:0000256" key="1">
    <source>
        <dbReference type="ARBA" id="ARBA00009091"/>
    </source>
</evidence>
<accession>A0A2S9XCL1</accession>
<dbReference type="SMART" id="SM00935">
    <property type="entry name" value="OmpH"/>
    <property type="match status" value="1"/>
</dbReference>
<evidence type="ECO:0000313" key="6">
    <source>
        <dbReference type="Proteomes" id="UP000237968"/>
    </source>
</evidence>
<dbReference type="PANTHER" id="PTHR35089:SF1">
    <property type="entry name" value="CHAPERONE PROTEIN SKP"/>
    <property type="match status" value="1"/>
</dbReference>
<dbReference type="Gene3D" id="3.30.910.20">
    <property type="entry name" value="Skp domain"/>
    <property type="match status" value="1"/>
</dbReference>
<proteinExistence type="inferred from homology"/>
<dbReference type="GO" id="GO:0050821">
    <property type="term" value="P:protein stabilization"/>
    <property type="evidence" value="ECO:0007669"/>
    <property type="project" value="TreeGrafter"/>
</dbReference>
<comment type="similarity">
    <text evidence="1">Belongs to the Skp family.</text>
</comment>
<name>A0A2S9XCL1_9BACT</name>
<feature type="chain" id="PRO_5015567102" evidence="4">
    <location>
        <begin position="42"/>
        <end position="197"/>
    </location>
</feature>
<keyword evidence="3" id="KW-0175">Coiled coil</keyword>
<keyword evidence="6" id="KW-1185">Reference proteome</keyword>
<dbReference type="EMBL" id="PVNK01000278">
    <property type="protein sequence ID" value="PRP90594.1"/>
    <property type="molecule type" value="Genomic_DNA"/>
</dbReference>
<dbReference type="Proteomes" id="UP000237968">
    <property type="component" value="Unassembled WGS sequence"/>
</dbReference>
<evidence type="ECO:0000256" key="3">
    <source>
        <dbReference type="SAM" id="Coils"/>
    </source>
</evidence>
<evidence type="ECO:0000256" key="2">
    <source>
        <dbReference type="ARBA" id="ARBA00022729"/>
    </source>
</evidence>
<comment type="caution">
    <text evidence="5">The sequence shown here is derived from an EMBL/GenBank/DDBJ whole genome shotgun (WGS) entry which is preliminary data.</text>
</comment>
<feature type="signal peptide" evidence="4">
    <location>
        <begin position="1"/>
        <end position="41"/>
    </location>
</feature>
<dbReference type="SUPFAM" id="SSF111384">
    <property type="entry name" value="OmpH-like"/>
    <property type="match status" value="1"/>
</dbReference>
<dbReference type="InterPro" id="IPR024930">
    <property type="entry name" value="Skp_dom_sf"/>
</dbReference>
<dbReference type="RefSeq" id="WP_106395564.1">
    <property type="nucleotide sequence ID" value="NZ_PVNK01000278.1"/>
</dbReference>
<dbReference type="OrthoDB" id="9795916at2"/>
<dbReference type="InterPro" id="IPR005632">
    <property type="entry name" value="Chaperone_Skp"/>
</dbReference>
<dbReference type="Pfam" id="PF03938">
    <property type="entry name" value="OmpH"/>
    <property type="match status" value="1"/>
</dbReference>
<sequence>MTQPTKLHPTRGRSEHGLVRRVSRVALLSASLFGASLAVNAAVPVAAAAVPEIGKVAVVDMQRILNETAAGKKARKDLETSSLAKQKKLDKRRQKLEADQAKLGNLSGDAQQQAQEKLQRDYMELQSMYMTLQQELGEQEARTLEKMYANCQKLAKDLAKDFGLDLVLIRDQSTVLYVASGVDVTDEVIKRYNKKYK</sequence>
<dbReference type="AlphaFoldDB" id="A0A2S9XCL1"/>